<feature type="transmembrane region" description="Helical" evidence="2">
    <location>
        <begin position="20"/>
        <end position="40"/>
    </location>
</feature>
<evidence type="ECO:0000313" key="5">
    <source>
        <dbReference type="EMBL" id="EAK0469280.1"/>
    </source>
</evidence>
<dbReference type="EMBL" id="AABQDW010000013">
    <property type="protein sequence ID" value="EAI5408507.1"/>
    <property type="molecule type" value="Genomic_DNA"/>
</dbReference>
<evidence type="ECO:0000313" key="3">
    <source>
        <dbReference type="EMBL" id="EAI5408507.1"/>
    </source>
</evidence>
<keyword evidence="2" id="KW-0812">Transmembrane</keyword>
<organism evidence="4 6">
    <name type="scientific">Campylobacter fetus</name>
    <dbReference type="NCBI Taxonomy" id="196"/>
    <lineage>
        <taxon>Bacteria</taxon>
        <taxon>Pseudomonadati</taxon>
        <taxon>Campylobacterota</taxon>
        <taxon>Epsilonproteobacteria</taxon>
        <taxon>Campylobacterales</taxon>
        <taxon>Campylobacteraceae</taxon>
        <taxon>Campylobacter</taxon>
    </lineage>
</organism>
<reference evidence="4 6" key="1">
    <citation type="submission" date="2018-06" db="EMBL/GenBank/DDBJ databases">
        <authorList>
            <consortium name="PulseNet: The National Subtyping Network for Foodborne Disease Surveillance"/>
            <person name="Tarr C.L."/>
            <person name="Trees E."/>
            <person name="Katz L.S."/>
            <person name="Carleton-Romer H.A."/>
            <person name="Stroika S."/>
            <person name="Kucerova Z."/>
            <person name="Roache K.F."/>
            <person name="Sabol A.L."/>
            <person name="Besser J."/>
            <person name="Gerner-Smidt P."/>
        </authorList>
    </citation>
    <scope>NUCLEOTIDE SEQUENCE [LARGE SCALE GENOMIC DNA]</scope>
    <source>
        <strain evidence="3 7">2016D-0221</strain>
        <strain evidence="5">D4313</strain>
        <strain evidence="4 6">PNUSAC001503</strain>
    </source>
</reference>
<keyword evidence="6" id="KW-1185">Reference proteome</keyword>
<dbReference type="GeneID" id="61065487"/>
<keyword evidence="2" id="KW-1133">Transmembrane helix</keyword>
<name>A0A5L8L0F1_CAMFE</name>
<accession>A0A5L8L0F1</accession>
<dbReference type="Proteomes" id="UP000535509">
    <property type="component" value="Unassembled WGS sequence"/>
</dbReference>
<dbReference type="Proteomes" id="UP000557842">
    <property type="component" value="Unassembled WGS sequence"/>
</dbReference>
<sequence length="193" mass="22290">MDKNSSCKCLKNIIDKFKRLRNIAIFLVVIIIGLISITLYKESVLTELYRDLNTVCGVALAVIAFIAYIEISKELKESNQEIDIFIEKIDKNGIKKKFKLPITIKRKYFTRAELLGILGGFHSKPHYSIRYTTKKEFFENIKNVQDVKENKITIFVDSSKPTIDKSDDEPITNKEGNDKFDWEPNDSSMTELL</sequence>
<comment type="caution">
    <text evidence="4">The sequence shown here is derived from an EMBL/GenBank/DDBJ whole genome shotgun (WGS) entry which is preliminary data.</text>
</comment>
<evidence type="ECO:0000256" key="1">
    <source>
        <dbReference type="SAM" id="MobiDB-lite"/>
    </source>
</evidence>
<feature type="region of interest" description="Disordered" evidence="1">
    <location>
        <begin position="164"/>
        <end position="193"/>
    </location>
</feature>
<keyword evidence="2" id="KW-0472">Membrane</keyword>
<gene>
    <name evidence="5" type="ORF">AAH24_07890</name>
    <name evidence="3" type="ORF">BVH53_07315</name>
    <name evidence="4" type="ORF">CX802_06455</name>
</gene>
<dbReference type="EMBL" id="AACCXM010000008">
    <property type="protein sequence ID" value="EAK0469280.1"/>
    <property type="molecule type" value="Genomic_DNA"/>
</dbReference>
<evidence type="ECO:0000313" key="4">
    <source>
        <dbReference type="EMBL" id="EAI8859467.1"/>
    </source>
</evidence>
<feature type="transmembrane region" description="Helical" evidence="2">
    <location>
        <begin position="52"/>
        <end position="71"/>
    </location>
</feature>
<evidence type="ECO:0000313" key="6">
    <source>
        <dbReference type="Proteomes" id="UP000535509"/>
    </source>
</evidence>
<dbReference type="EMBL" id="AABTCC010000018">
    <property type="protein sequence ID" value="EAI8859467.1"/>
    <property type="molecule type" value="Genomic_DNA"/>
</dbReference>
<evidence type="ECO:0000256" key="2">
    <source>
        <dbReference type="SAM" id="Phobius"/>
    </source>
</evidence>
<evidence type="ECO:0000313" key="7">
    <source>
        <dbReference type="Proteomes" id="UP000557842"/>
    </source>
</evidence>
<feature type="compositionally biased region" description="Basic and acidic residues" evidence="1">
    <location>
        <begin position="171"/>
        <end position="182"/>
    </location>
</feature>
<protein>
    <submittedName>
        <fullName evidence="4">Uncharacterized protein</fullName>
    </submittedName>
</protein>
<dbReference type="AlphaFoldDB" id="A0A5L8L0F1"/>
<proteinExistence type="predicted"/>
<dbReference type="RefSeq" id="WP_002850746.1">
    <property type="nucleotide sequence ID" value="NZ_AABUZP020000066.1"/>
</dbReference>